<dbReference type="InterPro" id="IPR023614">
    <property type="entry name" value="Porin_dom_sf"/>
</dbReference>
<evidence type="ECO:0000313" key="3">
    <source>
        <dbReference type="Proteomes" id="UP000294829"/>
    </source>
</evidence>
<keyword evidence="3" id="KW-1185">Reference proteome</keyword>
<evidence type="ECO:0008006" key="4">
    <source>
        <dbReference type="Google" id="ProtNLM"/>
    </source>
</evidence>
<dbReference type="Gene3D" id="2.40.160.10">
    <property type="entry name" value="Porin"/>
    <property type="match status" value="1"/>
</dbReference>
<evidence type="ECO:0000256" key="1">
    <source>
        <dbReference type="SAM" id="MobiDB-lite"/>
    </source>
</evidence>
<reference evidence="2 3" key="1">
    <citation type="submission" date="2019-03" db="EMBL/GenBank/DDBJ databases">
        <title>Sapientia aquatica gen. nov., sp. nov., isolated from a crater lake.</title>
        <authorList>
            <person name="Felfoldi T."/>
            <person name="Szabo A."/>
            <person name="Toth E."/>
            <person name="Schumann P."/>
            <person name="Keki Z."/>
            <person name="Marialigeti K."/>
            <person name="Mathe I."/>
        </authorList>
    </citation>
    <scope>NUCLEOTIDE SEQUENCE [LARGE SCALE GENOMIC DNA]</scope>
    <source>
        <strain evidence="2 3">SA-152</strain>
    </source>
</reference>
<accession>A0A4R5W3V8</accession>
<dbReference type="AlphaFoldDB" id="A0A4R5W3V8"/>
<sequence length="457" mass="50752">MTQLFSVSALAADPGQDRTAELEKKLEQSLQQIQALSARITQLENASKTTSPGQANPTANVTPTAVQEKLSAQEQRLEKLEKSVEQVASSAADQSSNDSNILGVPVHGFIALGYGHLPNPPNLPNTVNSKSGFQMANVDFYFAPNFGDQLKAIMELNLEYTEQGVLTYDLERFEIGYTFNDLVNIWAGRFHTPYGEWNTAFHHGHFIQTSIDRPRFVAFEDQGGVMPSHTIGVMESGTARVNGGDRVSYDFFVGNGSRIIPASDGNNLGIALGNQLEFNPVGDDNGNTAYGGRVSYQFNNTFTLGAHGLSEVVDTYDGNNVRLNSTKLNMLGAFYLLEWNDWESIGEYYRFKNDDKFGANGTNGTHNSWAAFAQVSYTFGNIWTPYARIEKAELDQTDNYFASLASGRTYTRQVLGLRWDFNKAAALKFETDRTHELEIAAPDEKYNRTRVQLDVKF</sequence>
<feature type="region of interest" description="Disordered" evidence="1">
    <location>
        <begin position="44"/>
        <end position="65"/>
    </location>
</feature>
<name>A0A4R5W3V8_9BURK</name>
<organism evidence="2 3">
    <name type="scientific">Sapientia aquatica</name>
    <dbReference type="NCBI Taxonomy" id="1549640"/>
    <lineage>
        <taxon>Bacteria</taxon>
        <taxon>Pseudomonadati</taxon>
        <taxon>Pseudomonadota</taxon>
        <taxon>Betaproteobacteria</taxon>
        <taxon>Burkholderiales</taxon>
        <taxon>Oxalobacteraceae</taxon>
        <taxon>Sapientia</taxon>
    </lineage>
</organism>
<gene>
    <name evidence="2" type="ORF">E2I14_06740</name>
</gene>
<dbReference type="EMBL" id="SMYL01000002">
    <property type="protein sequence ID" value="TDK67443.1"/>
    <property type="molecule type" value="Genomic_DNA"/>
</dbReference>
<evidence type="ECO:0000313" key="2">
    <source>
        <dbReference type="EMBL" id="TDK67443.1"/>
    </source>
</evidence>
<comment type="caution">
    <text evidence="2">The sequence shown here is derived from an EMBL/GenBank/DDBJ whole genome shotgun (WGS) entry which is preliminary data.</text>
</comment>
<protein>
    <recommendedName>
        <fullName evidence="4">Porin</fullName>
    </recommendedName>
</protein>
<proteinExistence type="predicted"/>
<dbReference type="SUPFAM" id="SSF56935">
    <property type="entry name" value="Porins"/>
    <property type="match status" value="1"/>
</dbReference>
<dbReference type="Proteomes" id="UP000294829">
    <property type="component" value="Unassembled WGS sequence"/>
</dbReference>